<protein>
    <submittedName>
        <fullName evidence="2">CpmJ protein</fullName>
    </submittedName>
</protein>
<dbReference type="Pfam" id="PF21955">
    <property type="entry name" value="CarG-like"/>
    <property type="match status" value="1"/>
</dbReference>
<organism evidence="2 3">
    <name type="scientific">Brenneria corticis</name>
    <dbReference type="NCBI Taxonomy" id="2173106"/>
    <lineage>
        <taxon>Bacteria</taxon>
        <taxon>Pseudomonadati</taxon>
        <taxon>Pseudomonadota</taxon>
        <taxon>Gammaproteobacteria</taxon>
        <taxon>Enterobacterales</taxon>
        <taxon>Pectobacteriaceae</taxon>
        <taxon>Brenneria</taxon>
    </lineage>
</organism>
<dbReference type="EMBL" id="QDKH01000053">
    <property type="protein sequence ID" value="PWC09429.1"/>
    <property type="molecule type" value="Genomic_DNA"/>
</dbReference>
<reference evidence="2 3" key="1">
    <citation type="submission" date="2018-04" db="EMBL/GenBank/DDBJ databases">
        <title>Brenneria corticis sp.nov.</title>
        <authorList>
            <person name="Li Y."/>
        </authorList>
    </citation>
    <scope>NUCLEOTIDE SEQUENCE [LARGE SCALE GENOMIC DNA]</scope>
    <source>
        <strain evidence="2 3">CFCC 11842</strain>
    </source>
</reference>
<gene>
    <name evidence="2" type="ORF">DDT56_23895</name>
</gene>
<feature type="chain" id="PRO_5015507516" evidence="1">
    <location>
        <begin position="21"/>
        <end position="177"/>
    </location>
</feature>
<dbReference type="InterPro" id="IPR054139">
    <property type="entry name" value="CarG-like"/>
</dbReference>
<sequence length="177" mass="19842">MINKFVGGVVLCAMSGTAAALSPVALKDGINRLDLNRDGGNDYVVVAQFDNNTSHPNLGLTFFIKRPDGMHSIMPVANSNTFTWFDYRLSAAADFLVQDNRLFLSAKRYFLVTARKQGENVFDPAKVILTIYSFTESRNDPGVPLYEWSERKRVVTQNTYQSVDEAYKEVNEAMLAK</sequence>
<proteinExistence type="predicted"/>
<feature type="signal peptide" evidence="1">
    <location>
        <begin position="1"/>
        <end position="20"/>
    </location>
</feature>
<comment type="caution">
    <text evidence="2">The sequence shown here is derived from an EMBL/GenBank/DDBJ whole genome shotgun (WGS) entry which is preliminary data.</text>
</comment>
<name>A0A2U1TJ81_9GAMM</name>
<accession>A0A2U1TJ81</accession>
<dbReference type="AlphaFoldDB" id="A0A2U1TJ81"/>
<evidence type="ECO:0000256" key="1">
    <source>
        <dbReference type="SAM" id="SignalP"/>
    </source>
</evidence>
<evidence type="ECO:0000313" key="3">
    <source>
        <dbReference type="Proteomes" id="UP000296159"/>
    </source>
</evidence>
<keyword evidence="1" id="KW-0732">Signal</keyword>
<dbReference type="Proteomes" id="UP000296159">
    <property type="component" value="Unassembled WGS sequence"/>
</dbReference>
<evidence type="ECO:0000313" key="2">
    <source>
        <dbReference type="EMBL" id="PWC09429.1"/>
    </source>
</evidence>
<keyword evidence="3" id="KW-1185">Reference proteome</keyword>
<dbReference type="RefSeq" id="WP_136168829.1">
    <property type="nucleotide sequence ID" value="NZ_KZ819115.1"/>
</dbReference>